<proteinExistence type="predicted"/>
<name>A0A915YSR6_9GLOM</name>
<comment type="caution">
    <text evidence="1">The sequence shown here is derived from an EMBL/GenBank/DDBJ whole genome shotgun (WGS) entry which is preliminary data.</text>
</comment>
<evidence type="ECO:0000313" key="2">
    <source>
        <dbReference type="Proteomes" id="UP000684084"/>
    </source>
</evidence>
<dbReference type="Pfam" id="PF12239">
    <property type="entry name" value="DUF3605"/>
    <property type="match status" value="1"/>
</dbReference>
<dbReference type="SMR" id="A0A915YSR6"/>
<dbReference type="AlphaFoldDB" id="A0A915YSR6"/>
<evidence type="ECO:0000313" key="1">
    <source>
        <dbReference type="EMBL" id="CAB5329373.1"/>
    </source>
</evidence>
<dbReference type="InterPro" id="IPR022036">
    <property type="entry name" value="DUF3605"/>
</dbReference>
<dbReference type="VEuPathDB" id="FungiDB:RhiirFUN_006936"/>
<dbReference type="GO" id="GO:0006044">
    <property type="term" value="P:N-acetylglucosamine metabolic process"/>
    <property type="evidence" value="ECO:0007669"/>
    <property type="project" value="TreeGrafter"/>
</dbReference>
<dbReference type="PANTHER" id="PTHR35020:SF2">
    <property type="entry name" value="N-ACETYLGLUCOSAMINE-INDUCED PROTEIN 1"/>
    <property type="match status" value="1"/>
</dbReference>
<dbReference type="Proteomes" id="UP000684084">
    <property type="component" value="Unassembled WGS sequence"/>
</dbReference>
<sequence length="180" mass="21656">MTSENENVVVHTWEDVKEIVGNYLIIFFLQSGRLELFYRSKSEQLRYRAYRERIKKEYGSLDNYIYQNVLNWPKESSPNDPSLQEYFSSKIPSTHYNLRLNDFPYTIDSSISHYVLWSRLPFRDPNDRNVKDDINLFLKENFPGNEEWLFFINPPQLQSIKNIWHGHIFVRDILNTPNKT</sequence>
<gene>
    <name evidence="1" type="ORF">CHRIB12_LOCUS2791</name>
</gene>
<organism evidence="1 2">
    <name type="scientific">Rhizophagus irregularis</name>
    <dbReference type="NCBI Taxonomy" id="588596"/>
    <lineage>
        <taxon>Eukaryota</taxon>
        <taxon>Fungi</taxon>
        <taxon>Fungi incertae sedis</taxon>
        <taxon>Mucoromycota</taxon>
        <taxon>Glomeromycotina</taxon>
        <taxon>Glomeromycetes</taxon>
        <taxon>Glomerales</taxon>
        <taxon>Glomeraceae</taxon>
        <taxon>Rhizophagus</taxon>
    </lineage>
</organism>
<accession>A0A915YSR6</accession>
<dbReference type="EMBL" id="CAGKOT010000004">
    <property type="protein sequence ID" value="CAB5329373.1"/>
    <property type="molecule type" value="Genomic_DNA"/>
</dbReference>
<protein>
    <submittedName>
        <fullName evidence="1">Uncharacterized protein</fullName>
    </submittedName>
</protein>
<dbReference type="PANTHER" id="PTHR35020">
    <property type="entry name" value="N-ACETYLGLUCOSAMINE-INDUCED PROTEIN 1"/>
    <property type="match status" value="1"/>
</dbReference>
<dbReference type="OrthoDB" id="498286at2759"/>
<reference evidence="1" key="1">
    <citation type="submission" date="2020-05" db="EMBL/GenBank/DDBJ databases">
        <authorList>
            <person name="Rincon C."/>
            <person name="Sanders R I."/>
            <person name="Robbins C."/>
            <person name="Chaturvedi A."/>
        </authorList>
    </citation>
    <scope>NUCLEOTIDE SEQUENCE</scope>
    <source>
        <strain evidence="1">CHB12</strain>
    </source>
</reference>
<dbReference type="GO" id="GO:0005737">
    <property type="term" value="C:cytoplasm"/>
    <property type="evidence" value="ECO:0007669"/>
    <property type="project" value="TreeGrafter"/>
</dbReference>